<evidence type="ECO:0000256" key="4">
    <source>
        <dbReference type="PROSITE-ProRule" id="PRU00282"/>
    </source>
</evidence>
<dbReference type="Gene3D" id="1.50.40.10">
    <property type="entry name" value="Mitochondrial carrier domain"/>
    <property type="match status" value="1"/>
</dbReference>
<name>A0A835J6S1_9ROSI</name>
<keyword evidence="3 4" id="KW-0472">Membrane</keyword>
<accession>A0A835J6S1</accession>
<keyword evidence="7" id="KW-1185">Reference proteome</keyword>
<comment type="subcellular location">
    <subcellularLocation>
        <location evidence="1">Membrane</location>
        <topology evidence="1">Multi-pass membrane protein</topology>
    </subcellularLocation>
</comment>
<dbReference type="Pfam" id="PF00153">
    <property type="entry name" value="Mito_carr"/>
    <property type="match status" value="1"/>
</dbReference>
<evidence type="ECO:0000313" key="7">
    <source>
        <dbReference type="Proteomes" id="UP000657918"/>
    </source>
</evidence>
<feature type="repeat" description="Solcar" evidence="4">
    <location>
        <begin position="48"/>
        <end position="143"/>
    </location>
</feature>
<keyword evidence="2 4" id="KW-0812">Transmembrane</keyword>
<dbReference type="AlphaFoldDB" id="A0A835J6S1"/>
<dbReference type="OrthoDB" id="250329at2759"/>
<keyword evidence="5" id="KW-0813">Transport</keyword>
<protein>
    <submittedName>
        <fullName evidence="6">Uncharacterized protein</fullName>
    </submittedName>
</protein>
<organism evidence="6 7">
    <name type="scientific">Salix dunnii</name>
    <dbReference type="NCBI Taxonomy" id="1413687"/>
    <lineage>
        <taxon>Eukaryota</taxon>
        <taxon>Viridiplantae</taxon>
        <taxon>Streptophyta</taxon>
        <taxon>Embryophyta</taxon>
        <taxon>Tracheophyta</taxon>
        <taxon>Spermatophyta</taxon>
        <taxon>Magnoliopsida</taxon>
        <taxon>eudicotyledons</taxon>
        <taxon>Gunneridae</taxon>
        <taxon>Pentapetalae</taxon>
        <taxon>rosids</taxon>
        <taxon>fabids</taxon>
        <taxon>Malpighiales</taxon>
        <taxon>Salicaceae</taxon>
        <taxon>Saliceae</taxon>
        <taxon>Salix</taxon>
    </lineage>
</organism>
<dbReference type="SUPFAM" id="SSF103506">
    <property type="entry name" value="Mitochondrial carrier"/>
    <property type="match status" value="1"/>
</dbReference>
<comment type="similarity">
    <text evidence="5">Belongs to the mitochondrial carrier (TC 2.A.29) family.</text>
</comment>
<comment type="caution">
    <text evidence="6">The sequence shown here is derived from an EMBL/GenBank/DDBJ whole genome shotgun (WGS) entry which is preliminary data.</text>
</comment>
<dbReference type="PANTHER" id="PTHR46080:SF3">
    <property type="entry name" value="MITOCHONDRIAL SUBSTRATE CARRIER FAMILY PROTEIN"/>
    <property type="match status" value="1"/>
</dbReference>
<evidence type="ECO:0000256" key="5">
    <source>
        <dbReference type="RuleBase" id="RU000488"/>
    </source>
</evidence>
<gene>
    <name evidence="6" type="ORF">SADUNF_Sadunf17G0095000</name>
</gene>
<dbReference type="Proteomes" id="UP000657918">
    <property type="component" value="Unassembled WGS sequence"/>
</dbReference>
<dbReference type="PANTHER" id="PTHR46080">
    <property type="entry name" value="MITOCHONDRIAL SUBSTRATE CARRIER FAMILY PROTEIN J"/>
    <property type="match status" value="1"/>
</dbReference>
<dbReference type="GO" id="GO:0016020">
    <property type="term" value="C:membrane"/>
    <property type="evidence" value="ECO:0007669"/>
    <property type="project" value="UniProtKB-SubCell"/>
</dbReference>
<evidence type="ECO:0000313" key="6">
    <source>
        <dbReference type="EMBL" id="KAF9663851.1"/>
    </source>
</evidence>
<dbReference type="EMBL" id="JADGMS010000017">
    <property type="protein sequence ID" value="KAF9663851.1"/>
    <property type="molecule type" value="Genomic_DNA"/>
</dbReference>
<dbReference type="InterPro" id="IPR023395">
    <property type="entry name" value="MCP_dom_sf"/>
</dbReference>
<evidence type="ECO:0000256" key="2">
    <source>
        <dbReference type="ARBA" id="ARBA00022692"/>
    </source>
</evidence>
<evidence type="ECO:0000256" key="1">
    <source>
        <dbReference type="ARBA" id="ARBA00004141"/>
    </source>
</evidence>
<reference evidence="6 7" key="1">
    <citation type="submission" date="2020-10" db="EMBL/GenBank/DDBJ databases">
        <title>Plant Genome Project.</title>
        <authorList>
            <person name="Zhang R.-G."/>
        </authorList>
    </citation>
    <scope>NUCLEOTIDE SEQUENCE [LARGE SCALE GENOMIC DNA]</scope>
    <source>
        <strain evidence="6">FAFU-HL-1</strain>
        <tissue evidence="6">Leaf</tissue>
    </source>
</reference>
<proteinExistence type="inferred from homology"/>
<evidence type="ECO:0000256" key="3">
    <source>
        <dbReference type="ARBA" id="ARBA00023136"/>
    </source>
</evidence>
<dbReference type="PROSITE" id="PS50920">
    <property type="entry name" value="SOLCAR"/>
    <property type="match status" value="1"/>
</dbReference>
<sequence>MSKLRGLAYLSRSDEGRILLFANPVDQFAKLLLCQGTDHEGADPSESTIMLVRATGGIIAGATASSITTPLDTIKTRLQLDVHPLAIIKKNGSNSTSGTVHALAIIKKNGSNSTSGTDNEMTNLRILTLLLSDLGASNSNVYLKDQIEMCVGMNSSCAGILMNHGNPYHPDSSYFREQ</sequence>
<dbReference type="InterPro" id="IPR018108">
    <property type="entry name" value="MCP_transmembrane"/>
</dbReference>